<evidence type="ECO:0000256" key="16">
    <source>
        <dbReference type="PIRSR" id="PIRSR006769-3"/>
    </source>
</evidence>
<feature type="binding site" evidence="15">
    <location>
        <position position="158"/>
    </location>
    <ligand>
        <name>NADP(+)</name>
        <dbReference type="ChEBI" id="CHEBI:58349"/>
    </ligand>
</feature>
<feature type="domain" description="CMP/dCMP-type deaminase" evidence="17">
    <location>
        <begin position="5"/>
        <end position="127"/>
    </location>
</feature>
<dbReference type="Pfam" id="PF01872">
    <property type="entry name" value="RibD_C"/>
    <property type="match status" value="1"/>
</dbReference>
<dbReference type="InterPro" id="IPR004794">
    <property type="entry name" value="Eubact_RibD"/>
</dbReference>
<comment type="caution">
    <text evidence="18">The sequence shown here is derived from an EMBL/GenBank/DDBJ whole genome shotgun (WGS) entry which is preliminary data.</text>
</comment>
<dbReference type="InterPro" id="IPR002125">
    <property type="entry name" value="CMP_dCMP_dom"/>
</dbReference>
<dbReference type="GO" id="GO:0008270">
    <property type="term" value="F:zinc ion binding"/>
    <property type="evidence" value="ECO:0007669"/>
    <property type="project" value="InterPro"/>
</dbReference>
<evidence type="ECO:0000256" key="7">
    <source>
        <dbReference type="ARBA" id="ARBA00022723"/>
    </source>
</evidence>
<evidence type="ECO:0000256" key="10">
    <source>
        <dbReference type="ARBA" id="ARBA00022857"/>
    </source>
</evidence>
<name>A0A944H6T5_DENI1</name>
<dbReference type="EMBL" id="JAEKFT010000004">
    <property type="protein sequence ID" value="MBT0960488.1"/>
    <property type="molecule type" value="Genomic_DNA"/>
</dbReference>
<evidence type="ECO:0000256" key="15">
    <source>
        <dbReference type="PIRSR" id="PIRSR006769-2"/>
    </source>
</evidence>
<dbReference type="InterPro" id="IPR024072">
    <property type="entry name" value="DHFR-like_dom_sf"/>
</dbReference>
<protein>
    <recommendedName>
        <fullName evidence="13">Riboflavin biosynthesis protein RibD</fullName>
    </recommendedName>
    <domain>
        <recommendedName>
            <fullName evidence="13">Diaminohydroxyphosphoribosylaminopyrimidine deaminase</fullName>
            <shortName evidence="13">DRAP deaminase</shortName>
            <ecNumber evidence="13">3.5.4.26</ecNumber>
        </recommendedName>
        <alternativeName>
            <fullName evidence="13">Riboflavin-specific deaminase</fullName>
        </alternativeName>
    </domain>
    <domain>
        <recommendedName>
            <fullName evidence="13">5-amino-6-(5-phosphoribosylamino)uracil reductase</fullName>
            <ecNumber evidence="13">1.1.1.193</ecNumber>
        </recommendedName>
        <alternativeName>
            <fullName evidence="13">HTP reductase</fullName>
        </alternativeName>
    </domain>
</protein>
<dbReference type="InterPro" id="IPR050765">
    <property type="entry name" value="Riboflavin_Biosynth_HTPR"/>
</dbReference>
<dbReference type="FunFam" id="3.40.140.10:FF:000025">
    <property type="entry name" value="Riboflavin biosynthesis protein RibD"/>
    <property type="match status" value="1"/>
</dbReference>
<dbReference type="PANTHER" id="PTHR38011:SF7">
    <property type="entry name" value="2,5-DIAMINO-6-RIBOSYLAMINO-4(3H)-PYRIMIDINONE 5'-PHOSPHATE REDUCTASE"/>
    <property type="match status" value="1"/>
</dbReference>
<dbReference type="SUPFAM" id="SSF53927">
    <property type="entry name" value="Cytidine deaminase-like"/>
    <property type="match status" value="1"/>
</dbReference>
<dbReference type="Gene3D" id="3.40.140.10">
    <property type="entry name" value="Cytidine Deaminase, domain 2"/>
    <property type="match status" value="1"/>
</dbReference>
<comment type="catalytic activity">
    <reaction evidence="13">
        <text>5-amino-6-(5-phospho-D-ribitylamino)uracil + NADP(+) = 5-amino-6-(5-phospho-D-ribosylamino)uracil + NADPH + H(+)</text>
        <dbReference type="Rhea" id="RHEA:17845"/>
        <dbReference type="ChEBI" id="CHEBI:15378"/>
        <dbReference type="ChEBI" id="CHEBI:57783"/>
        <dbReference type="ChEBI" id="CHEBI:58349"/>
        <dbReference type="ChEBI" id="CHEBI:58421"/>
        <dbReference type="ChEBI" id="CHEBI:58453"/>
        <dbReference type="EC" id="1.1.1.193"/>
    </reaction>
</comment>
<evidence type="ECO:0000259" key="17">
    <source>
        <dbReference type="PROSITE" id="PS51747"/>
    </source>
</evidence>
<dbReference type="InterPro" id="IPR002734">
    <property type="entry name" value="RibDG_C"/>
</dbReference>
<feature type="binding site" evidence="16">
    <location>
        <position position="54"/>
    </location>
    <ligand>
        <name>Zn(2+)</name>
        <dbReference type="ChEBI" id="CHEBI:29105"/>
        <note>catalytic</note>
    </ligand>
</feature>
<dbReference type="Gene3D" id="3.40.430.10">
    <property type="entry name" value="Dihydrofolate Reductase, subunit A"/>
    <property type="match status" value="1"/>
</dbReference>
<keyword evidence="6 13" id="KW-0686">Riboflavin biosynthesis</keyword>
<evidence type="ECO:0000256" key="14">
    <source>
        <dbReference type="PIRSR" id="PIRSR006769-1"/>
    </source>
</evidence>
<evidence type="ECO:0000256" key="12">
    <source>
        <dbReference type="ARBA" id="ARBA00023268"/>
    </source>
</evidence>
<comment type="similarity">
    <text evidence="5 13">In the C-terminal section; belongs to the HTP reductase family.</text>
</comment>
<comment type="function">
    <text evidence="1 13">Converts 2,5-diamino-6-(ribosylamino)-4(3h)-pyrimidinone 5'-phosphate into 5-amino-6-(ribosylamino)-2,4(1h,3h)-pyrimidinedione 5'-phosphate.</text>
</comment>
<dbReference type="PROSITE" id="PS51747">
    <property type="entry name" value="CYT_DCMP_DEAMINASES_2"/>
    <property type="match status" value="1"/>
</dbReference>
<keyword evidence="7 13" id="KW-0479">Metal-binding</keyword>
<accession>A0A944H6T5</accession>
<dbReference type="GO" id="GO:0050661">
    <property type="term" value="F:NADP binding"/>
    <property type="evidence" value="ECO:0007669"/>
    <property type="project" value="InterPro"/>
</dbReference>
<dbReference type="NCBIfam" id="TIGR00326">
    <property type="entry name" value="eubact_ribD"/>
    <property type="match status" value="1"/>
</dbReference>
<dbReference type="AlphaFoldDB" id="A0A944H6T5"/>
<organism evidence="18 19">
    <name type="scientific">Denitromonas iodatirespirans</name>
    <dbReference type="NCBI Taxonomy" id="2795389"/>
    <lineage>
        <taxon>Bacteria</taxon>
        <taxon>Pseudomonadati</taxon>
        <taxon>Pseudomonadota</taxon>
        <taxon>Betaproteobacteria</taxon>
        <taxon>Rhodocyclales</taxon>
        <taxon>Zoogloeaceae</taxon>
        <taxon>Denitromonas</taxon>
    </lineage>
</organism>
<feature type="binding site" evidence="15">
    <location>
        <position position="172"/>
    </location>
    <ligand>
        <name>substrate</name>
    </ligand>
</feature>
<keyword evidence="9 13" id="KW-0862">Zinc</keyword>
<evidence type="ECO:0000256" key="11">
    <source>
        <dbReference type="ARBA" id="ARBA00023002"/>
    </source>
</evidence>
<evidence type="ECO:0000256" key="8">
    <source>
        <dbReference type="ARBA" id="ARBA00022801"/>
    </source>
</evidence>
<keyword evidence="11 13" id="KW-0560">Oxidoreductase</keyword>
<dbReference type="Pfam" id="PF00383">
    <property type="entry name" value="dCMP_cyt_deam_1"/>
    <property type="match status" value="1"/>
</dbReference>
<sequence>MAFSALDHQHMARALQLAERGLTTTSPNPRVGCVIARDDQRLGEGWHQRAGQAHAEVYALRAAGDRARGATAYVTLEPCAHHGRTPPCADALIAAGVARVVVAMTDPNPLVAGQGLDRIVHAGIVAEVGLLGDEAHELNIGFVSRMTRARPWVRLKAASTLDGKTALANGISQWITGPAARTDGHRWRARACAILTGFGTVRADDPQLTVRDVPCDRQPLRVLVDARFEVSPTARLFNGDPVLVVIAEPNPEKAAALAGRNVDTLLLPNAHGKVDLPLLLTALASRGINELHVEAGFKLNGSLLREGCVDELLLYTAPMLVGDAAQGLFNLPELSTLTQAHRLTWRDIRQVGNDTRWIGRFQRGG</sequence>
<dbReference type="EC" id="3.5.4.26" evidence="13"/>
<dbReference type="GO" id="GO:0008703">
    <property type="term" value="F:5-amino-6-(5-phosphoribosylamino)uracil reductase activity"/>
    <property type="evidence" value="ECO:0007669"/>
    <property type="project" value="UniProtKB-EC"/>
</dbReference>
<keyword evidence="8 13" id="KW-0378">Hydrolase</keyword>
<feature type="active site" description="Proton donor" evidence="14">
    <location>
        <position position="56"/>
    </location>
</feature>
<dbReference type="CDD" id="cd01284">
    <property type="entry name" value="Riboflavin_deaminase-reductase"/>
    <property type="match status" value="1"/>
</dbReference>
<comment type="cofactor">
    <cofactor evidence="13 16">
        <name>Zn(2+)</name>
        <dbReference type="ChEBI" id="CHEBI:29105"/>
    </cofactor>
    <text evidence="13 16">Binds 1 zinc ion.</text>
</comment>
<proteinExistence type="inferred from homology"/>
<evidence type="ECO:0000313" key="19">
    <source>
        <dbReference type="Proteomes" id="UP000694660"/>
    </source>
</evidence>
<evidence type="ECO:0000256" key="9">
    <source>
        <dbReference type="ARBA" id="ARBA00022833"/>
    </source>
</evidence>
<evidence type="ECO:0000256" key="6">
    <source>
        <dbReference type="ARBA" id="ARBA00022619"/>
    </source>
</evidence>
<gene>
    <name evidence="18" type="primary">ribD</name>
    <name evidence="18" type="ORF">I8J34_04800</name>
</gene>
<dbReference type="GO" id="GO:0008835">
    <property type="term" value="F:diaminohydroxyphosphoribosylaminopyrimidine deaminase activity"/>
    <property type="evidence" value="ECO:0007669"/>
    <property type="project" value="UniProtKB-EC"/>
</dbReference>
<dbReference type="PROSITE" id="PS00903">
    <property type="entry name" value="CYT_DCMP_DEAMINASES_1"/>
    <property type="match status" value="1"/>
</dbReference>
<evidence type="ECO:0000256" key="5">
    <source>
        <dbReference type="ARBA" id="ARBA00007417"/>
    </source>
</evidence>
<feature type="binding site" evidence="15">
    <location>
        <begin position="296"/>
        <end position="302"/>
    </location>
    <ligand>
        <name>NADP(+)</name>
        <dbReference type="ChEBI" id="CHEBI:58349"/>
    </ligand>
</feature>
<dbReference type="PIRSF" id="PIRSF006769">
    <property type="entry name" value="RibD"/>
    <property type="match status" value="1"/>
</dbReference>
<comment type="similarity">
    <text evidence="4 13">In the N-terminal section; belongs to the cytidine and deoxycytidylate deaminase family.</text>
</comment>
<feature type="binding site" evidence="15">
    <location>
        <position position="174"/>
    </location>
    <ligand>
        <name>NADP(+)</name>
        <dbReference type="ChEBI" id="CHEBI:58349"/>
    </ligand>
</feature>
<dbReference type="RefSeq" id="WP_214360248.1">
    <property type="nucleotide sequence ID" value="NZ_JAEKFT010000004.1"/>
</dbReference>
<comment type="pathway">
    <text evidence="3 13">Cofactor biosynthesis; riboflavin biosynthesis; 5-amino-6-(D-ribitylamino)uracil from GTP: step 3/4.</text>
</comment>
<keyword evidence="19" id="KW-1185">Reference proteome</keyword>
<feature type="binding site" evidence="15">
    <location>
        <position position="294"/>
    </location>
    <ligand>
        <name>substrate</name>
    </ligand>
</feature>
<dbReference type="NCBIfam" id="TIGR00227">
    <property type="entry name" value="ribD_Cterm"/>
    <property type="match status" value="1"/>
</dbReference>
<keyword evidence="10 13" id="KW-0521">NADP</keyword>
<dbReference type="EC" id="1.1.1.193" evidence="13"/>
<feature type="binding site" evidence="15">
    <location>
        <position position="204"/>
    </location>
    <ligand>
        <name>NADP(+)</name>
        <dbReference type="ChEBI" id="CHEBI:58349"/>
    </ligand>
</feature>
<feature type="binding site" evidence="15">
    <location>
        <position position="208"/>
    </location>
    <ligand>
        <name>substrate</name>
    </ligand>
</feature>
<comment type="pathway">
    <text evidence="2 13">Cofactor biosynthesis; riboflavin biosynthesis; 5-amino-6-(D-ribitylamino)uracil from GTP: step 2/4.</text>
</comment>
<dbReference type="SUPFAM" id="SSF53597">
    <property type="entry name" value="Dihydrofolate reductase-like"/>
    <property type="match status" value="1"/>
</dbReference>
<feature type="binding site" evidence="15">
    <location>
        <position position="200"/>
    </location>
    <ligand>
        <name>NADP(+)</name>
        <dbReference type="ChEBI" id="CHEBI:58349"/>
    </ligand>
</feature>
<dbReference type="Proteomes" id="UP000694660">
    <property type="component" value="Unassembled WGS sequence"/>
</dbReference>
<feature type="binding site" evidence="16">
    <location>
        <position position="79"/>
    </location>
    <ligand>
        <name>Zn(2+)</name>
        <dbReference type="ChEBI" id="CHEBI:29105"/>
        <note>catalytic</note>
    </ligand>
</feature>
<dbReference type="PANTHER" id="PTHR38011">
    <property type="entry name" value="DIHYDROFOLATE REDUCTASE FAMILY PROTEIN (AFU_ORTHOLOGUE AFUA_8G06820)"/>
    <property type="match status" value="1"/>
</dbReference>
<keyword evidence="12" id="KW-0511">Multifunctional enzyme</keyword>
<comment type="catalytic activity">
    <reaction evidence="13">
        <text>2,5-diamino-6-hydroxy-4-(5-phosphoribosylamino)-pyrimidine + H2O + H(+) = 5-amino-6-(5-phospho-D-ribosylamino)uracil + NH4(+)</text>
        <dbReference type="Rhea" id="RHEA:21868"/>
        <dbReference type="ChEBI" id="CHEBI:15377"/>
        <dbReference type="ChEBI" id="CHEBI:15378"/>
        <dbReference type="ChEBI" id="CHEBI:28938"/>
        <dbReference type="ChEBI" id="CHEBI:58453"/>
        <dbReference type="ChEBI" id="CHEBI:58614"/>
        <dbReference type="EC" id="3.5.4.26"/>
    </reaction>
</comment>
<feature type="binding site" evidence="15">
    <location>
        <position position="211"/>
    </location>
    <ligand>
        <name>substrate</name>
    </ligand>
</feature>
<dbReference type="GO" id="GO:0009231">
    <property type="term" value="P:riboflavin biosynthetic process"/>
    <property type="evidence" value="ECO:0007669"/>
    <property type="project" value="UniProtKB-KW"/>
</dbReference>
<feature type="binding site" evidence="16">
    <location>
        <position position="88"/>
    </location>
    <ligand>
        <name>Zn(2+)</name>
        <dbReference type="ChEBI" id="CHEBI:29105"/>
        <note>catalytic</note>
    </ligand>
</feature>
<evidence type="ECO:0000256" key="1">
    <source>
        <dbReference type="ARBA" id="ARBA00002151"/>
    </source>
</evidence>
<dbReference type="InterPro" id="IPR016192">
    <property type="entry name" value="APOBEC/CMP_deaminase_Zn-bd"/>
</dbReference>
<reference evidence="19" key="1">
    <citation type="journal article" date="2022" name="ISME J.">
        <title>Genetic and phylogenetic analysis of dissimilatory iodate-reducing bacteria identifies potential niches across the world's oceans.</title>
        <authorList>
            <person name="Reyes-Umana V."/>
            <person name="Henning Z."/>
            <person name="Lee K."/>
            <person name="Barnum T.P."/>
            <person name="Coates J.D."/>
        </authorList>
    </citation>
    <scope>NUCLEOTIDE SEQUENCE [LARGE SCALE GENOMIC DNA]</scope>
    <source>
        <strain evidence="19">IR12</strain>
    </source>
</reference>
<dbReference type="InterPro" id="IPR016193">
    <property type="entry name" value="Cytidine_deaminase-like"/>
</dbReference>
<dbReference type="InterPro" id="IPR011549">
    <property type="entry name" value="RibD_C"/>
</dbReference>
<evidence type="ECO:0000256" key="4">
    <source>
        <dbReference type="ARBA" id="ARBA00005259"/>
    </source>
</evidence>
<feature type="binding site" evidence="15">
    <location>
        <position position="188"/>
    </location>
    <ligand>
        <name>substrate</name>
    </ligand>
</feature>
<evidence type="ECO:0000256" key="13">
    <source>
        <dbReference type="PIRNR" id="PIRNR006769"/>
    </source>
</evidence>
<evidence type="ECO:0000313" key="18">
    <source>
        <dbReference type="EMBL" id="MBT0960488.1"/>
    </source>
</evidence>
<evidence type="ECO:0000256" key="2">
    <source>
        <dbReference type="ARBA" id="ARBA00004882"/>
    </source>
</evidence>
<evidence type="ECO:0000256" key="3">
    <source>
        <dbReference type="ARBA" id="ARBA00004910"/>
    </source>
</evidence>